<sequence>MLALGLSTSTRRYALSQVRQSAITSSSLRQRHPRRTFITSAVQQLSDGFLDLAIALPYPPSLPAYTTTIVVLTVASRLVLTVPFSIWSRRRQWRAENLVVPELKKEMPQIQKQVLREMKTDGFKASTEEEIKREFAKRLQPIAKSRRKELLSKFRCTPLMTTIVPPLTQIPLFIGFSAVLNRVAQAPSVLDSESVFTLTSLAHSDPTATLPIILGLVTLANVETARWFINAGTLERERKVAEWAAARRSKGENVVEPKKIIQSSLRVLSVLRILIAAVVPGSVQVYWLTSAVFGLFQSWILEWWYSRRTDIHVRTSIPEP</sequence>
<evidence type="ECO:0000313" key="10">
    <source>
        <dbReference type="Proteomes" id="UP000016930"/>
    </source>
</evidence>
<evidence type="ECO:0000259" key="8">
    <source>
        <dbReference type="Pfam" id="PF02096"/>
    </source>
</evidence>
<dbReference type="EMBL" id="KB445792">
    <property type="protein sequence ID" value="EMD40772.1"/>
    <property type="molecule type" value="Genomic_DNA"/>
</dbReference>
<name>M2RQP1_CERS8</name>
<keyword evidence="3 6" id="KW-0812">Transmembrane</keyword>
<reference evidence="9 10" key="1">
    <citation type="journal article" date="2012" name="Proc. Natl. Acad. Sci. U.S.A.">
        <title>Comparative genomics of Ceriporiopsis subvermispora and Phanerochaete chrysosporium provide insight into selective ligninolysis.</title>
        <authorList>
            <person name="Fernandez-Fueyo E."/>
            <person name="Ruiz-Duenas F.J."/>
            <person name="Ferreira P."/>
            <person name="Floudas D."/>
            <person name="Hibbett D.S."/>
            <person name="Canessa P."/>
            <person name="Larrondo L.F."/>
            <person name="James T.Y."/>
            <person name="Seelenfreund D."/>
            <person name="Lobos S."/>
            <person name="Polanco R."/>
            <person name="Tello M."/>
            <person name="Honda Y."/>
            <person name="Watanabe T."/>
            <person name="Watanabe T."/>
            <person name="Ryu J.S."/>
            <person name="Kubicek C.P."/>
            <person name="Schmoll M."/>
            <person name="Gaskell J."/>
            <person name="Hammel K.E."/>
            <person name="St John F.J."/>
            <person name="Vanden Wymelenberg A."/>
            <person name="Sabat G."/>
            <person name="Splinter BonDurant S."/>
            <person name="Syed K."/>
            <person name="Yadav J.S."/>
            <person name="Doddapaneni H."/>
            <person name="Subramanian V."/>
            <person name="Lavin J.L."/>
            <person name="Oguiza J.A."/>
            <person name="Perez G."/>
            <person name="Pisabarro A.G."/>
            <person name="Ramirez L."/>
            <person name="Santoyo F."/>
            <person name="Master E."/>
            <person name="Coutinho P.M."/>
            <person name="Henrissat B."/>
            <person name="Lombard V."/>
            <person name="Magnuson J.K."/>
            <person name="Kuees U."/>
            <person name="Hori C."/>
            <person name="Igarashi K."/>
            <person name="Samejima M."/>
            <person name="Held B.W."/>
            <person name="Barry K.W."/>
            <person name="LaButti K.M."/>
            <person name="Lapidus A."/>
            <person name="Lindquist E.A."/>
            <person name="Lucas S.M."/>
            <person name="Riley R."/>
            <person name="Salamov A.A."/>
            <person name="Hoffmeister D."/>
            <person name="Schwenk D."/>
            <person name="Hadar Y."/>
            <person name="Yarden O."/>
            <person name="de Vries R.P."/>
            <person name="Wiebenga A."/>
            <person name="Stenlid J."/>
            <person name="Eastwood D."/>
            <person name="Grigoriev I.V."/>
            <person name="Berka R.M."/>
            <person name="Blanchette R.A."/>
            <person name="Kersten P."/>
            <person name="Martinez A.T."/>
            <person name="Vicuna R."/>
            <person name="Cullen D."/>
        </authorList>
    </citation>
    <scope>NUCLEOTIDE SEQUENCE [LARGE SCALE GENOMIC DNA]</scope>
    <source>
        <strain evidence="9 10">B</strain>
    </source>
</reference>
<feature type="transmembrane region" description="Helical" evidence="7">
    <location>
        <begin position="260"/>
        <end position="279"/>
    </location>
</feature>
<dbReference type="STRING" id="914234.M2RQP1"/>
<dbReference type="PANTHER" id="PTHR12428">
    <property type="entry name" value="OXA1"/>
    <property type="match status" value="1"/>
</dbReference>
<organism evidence="9 10">
    <name type="scientific">Ceriporiopsis subvermispora (strain B)</name>
    <name type="common">White-rot fungus</name>
    <name type="synonym">Gelatoporia subvermispora</name>
    <dbReference type="NCBI Taxonomy" id="914234"/>
    <lineage>
        <taxon>Eukaryota</taxon>
        <taxon>Fungi</taxon>
        <taxon>Dikarya</taxon>
        <taxon>Basidiomycota</taxon>
        <taxon>Agaricomycotina</taxon>
        <taxon>Agaricomycetes</taxon>
        <taxon>Polyporales</taxon>
        <taxon>Gelatoporiaceae</taxon>
        <taxon>Gelatoporia</taxon>
    </lineage>
</organism>
<dbReference type="Proteomes" id="UP000016930">
    <property type="component" value="Unassembled WGS sequence"/>
</dbReference>
<evidence type="ECO:0000256" key="7">
    <source>
        <dbReference type="SAM" id="Phobius"/>
    </source>
</evidence>
<feature type="transmembrane region" description="Helical" evidence="7">
    <location>
        <begin position="64"/>
        <end position="87"/>
    </location>
</feature>
<accession>M2RQP1</accession>
<dbReference type="GO" id="GO:0032979">
    <property type="term" value="P:protein insertion into mitochondrial inner membrane from matrix"/>
    <property type="evidence" value="ECO:0007669"/>
    <property type="project" value="TreeGrafter"/>
</dbReference>
<keyword evidence="4 7" id="KW-1133">Transmembrane helix</keyword>
<keyword evidence="5 7" id="KW-0472">Membrane</keyword>
<dbReference type="GO" id="GO:0005743">
    <property type="term" value="C:mitochondrial inner membrane"/>
    <property type="evidence" value="ECO:0007669"/>
    <property type="project" value="TreeGrafter"/>
</dbReference>
<dbReference type="GO" id="GO:0033617">
    <property type="term" value="P:mitochondrial respiratory chain complex IV assembly"/>
    <property type="evidence" value="ECO:0007669"/>
    <property type="project" value="TreeGrafter"/>
</dbReference>
<dbReference type="AlphaFoldDB" id="M2RQP1"/>
<dbReference type="PANTHER" id="PTHR12428:SF65">
    <property type="entry name" value="CYTOCHROME C OXIDASE ASSEMBLY PROTEIN COX18, MITOCHONDRIAL"/>
    <property type="match status" value="1"/>
</dbReference>
<evidence type="ECO:0000313" key="9">
    <source>
        <dbReference type="EMBL" id="EMD40772.1"/>
    </source>
</evidence>
<gene>
    <name evidence="9" type="ORF">CERSUDRAFT_91514</name>
</gene>
<dbReference type="GO" id="GO:0032977">
    <property type="term" value="F:membrane insertase activity"/>
    <property type="evidence" value="ECO:0007669"/>
    <property type="project" value="InterPro"/>
</dbReference>
<evidence type="ECO:0000256" key="4">
    <source>
        <dbReference type="ARBA" id="ARBA00022989"/>
    </source>
</evidence>
<dbReference type="Pfam" id="PF02096">
    <property type="entry name" value="60KD_IMP"/>
    <property type="match status" value="1"/>
</dbReference>
<evidence type="ECO:0000256" key="3">
    <source>
        <dbReference type="ARBA" id="ARBA00022692"/>
    </source>
</evidence>
<keyword evidence="10" id="KW-1185">Reference proteome</keyword>
<comment type="subcellular location">
    <subcellularLocation>
        <location evidence="1 6">Membrane</location>
        <topology evidence="1 6">Multi-pass membrane protein</topology>
    </subcellularLocation>
</comment>
<dbReference type="HOGENOM" id="CLU_946550_0_0_1"/>
<comment type="similarity">
    <text evidence="2 6">Belongs to the OXA1/ALB3/YidC family.</text>
</comment>
<protein>
    <recommendedName>
        <fullName evidence="8">Membrane insertase YidC/Oxa/ALB C-terminal domain-containing protein</fullName>
    </recommendedName>
</protein>
<dbReference type="OrthoDB" id="2436667at2759"/>
<evidence type="ECO:0000256" key="2">
    <source>
        <dbReference type="ARBA" id="ARBA00009877"/>
    </source>
</evidence>
<proteinExistence type="inferred from homology"/>
<dbReference type="InterPro" id="IPR028055">
    <property type="entry name" value="YidC/Oxa/ALB_C"/>
</dbReference>
<evidence type="ECO:0000256" key="6">
    <source>
        <dbReference type="RuleBase" id="RU003945"/>
    </source>
</evidence>
<evidence type="ECO:0000256" key="1">
    <source>
        <dbReference type="ARBA" id="ARBA00004141"/>
    </source>
</evidence>
<dbReference type="InterPro" id="IPR001708">
    <property type="entry name" value="YidC/ALB3/OXA1/COX18"/>
</dbReference>
<evidence type="ECO:0000256" key="5">
    <source>
        <dbReference type="ARBA" id="ARBA00023136"/>
    </source>
</evidence>
<feature type="domain" description="Membrane insertase YidC/Oxa/ALB C-terminal" evidence="8">
    <location>
        <begin position="107"/>
        <end position="301"/>
    </location>
</feature>